<keyword evidence="2" id="KW-1185">Reference proteome</keyword>
<evidence type="ECO:0000313" key="1">
    <source>
        <dbReference type="EMBL" id="CAB4021855.1"/>
    </source>
</evidence>
<accession>A0A6S7IRF9</accession>
<dbReference type="Proteomes" id="UP001152795">
    <property type="component" value="Unassembled WGS sequence"/>
</dbReference>
<feature type="non-terminal residue" evidence="1">
    <location>
        <position position="308"/>
    </location>
</feature>
<feature type="non-terminal residue" evidence="1">
    <location>
        <position position="1"/>
    </location>
</feature>
<dbReference type="EMBL" id="CACRXK020011665">
    <property type="protein sequence ID" value="CAB4021855.1"/>
    <property type="molecule type" value="Genomic_DNA"/>
</dbReference>
<name>A0A6S7IRF9_PARCT</name>
<sequence length="308" mass="34951">VYCPPSTSNTLPILHCVRGADSFDEVRSETLRPPMSLVESSPPWRCCSGTPRPPNEWLDSKHTSRKVESGELKRVDLDNASSFEFTNEFANRPFKRISPTLSSNNRISAPPLSTSLKLYYIHRLRALLCRVTEVDNFTTTLFSIQGSQLFSFPLTQQRATSESVQQNISCKLIRFSTPMSTSRINLLRNEPLQIIPQKSKLSVCLSLRITGLWGREHLMIRFKCSCLIKTCQQIPTCKFCLDVHTVISLTPSDKLSPFKHPFGGSPENSVTVHPEKNAQKSSNRNVCMEDQLKAYRRKHQTNNQNHTV</sequence>
<organism evidence="1 2">
    <name type="scientific">Paramuricea clavata</name>
    <name type="common">Red gorgonian</name>
    <name type="synonym">Violescent sea-whip</name>
    <dbReference type="NCBI Taxonomy" id="317549"/>
    <lineage>
        <taxon>Eukaryota</taxon>
        <taxon>Metazoa</taxon>
        <taxon>Cnidaria</taxon>
        <taxon>Anthozoa</taxon>
        <taxon>Octocorallia</taxon>
        <taxon>Malacalcyonacea</taxon>
        <taxon>Plexauridae</taxon>
        <taxon>Paramuricea</taxon>
    </lineage>
</organism>
<protein>
    <submittedName>
        <fullName evidence="1">Uncharacterized protein</fullName>
    </submittedName>
</protein>
<proteinExistence type="predicted"/>
<gene>
    <name evidence="1" type="ORF">PACLA_8A055996</name>
</gene>
<reference evidence="1" key="1">
    <citation type="submission" date="2020-04" db="EMBL/GenBank/DDBJ databases">
        <authorList>
            <person name="Alioto T."/>
            <person name="Alioto T."/>
            <person name="Gomez Garrido J."/>
        </authorList>
    </citation>
    <scope>NUCLEOTIDE SEQUENCE</scope>
    <source>
        <strain evidence="1">A484AB</strain>
    </source>
</reference>
<comment type="caution">
    <text evidence="1">The sequence shown here is derived from an EMBL/GenBank/DDBJ whole genome shotgun (WGS) entry which is preliminary data.</text>
</comment>
<evidence type="ECO:0000313" key="2">
    <source>
        <dbReference type="Proteomes" id="UP001152795"/>
    </source>
</evidence>
<dbReference type="AlphaFoldDB" id="A0A6S7IRF9"/>